<evidence type="ECO:0000256" key="1">
    <source>
        <dbReference type="ARBA" id="ARBA00006270"/>
    </source>
</evidence>
<comment type="caution">
    <text evidence="4">The sequence shown here is derived from an EMBL/GenBank/DDBJ whole genome shotgun (WGS) entry which is preliminary data.</text>
</comment>
<dbReference type="GO" id="GO:0003924">
    <property type="term" value="F:GTPase activity"/>
    <property type="evidence" value="ECO:0007669"/>
    <property type="project" value="InterPro"/>
</dbReference>
<evidence type="ECO:0000256" key="3">
    <source>
        <dbReference type="ARBA" id="ARBA00023134"/>
    </source>
</evidence>
<dbReference type="PANTHER" id="PTHR47981">
    <property type="entry name" value="RAB FAMILY"/>
    <property type="match status" value="1"/>
</dbReference>
<keyword evidence="5" id="KW-1185">Reference proteome</keyword>
<dbReference type="InterPro" id="IPR001806">
    <property type="entry name" value="Small_GTPase"/>
</dbReference>
<comment type="similarity">
    <text evidence="1">Belongs to the small GTPase superfamily. Rab family.</text>
</comment>
<proteinExistence type="inferred from homology"/>
<dbReference type="OrthoDB" id="1436450at2759"/>
<accession>A0A7J7K1V7</accession>
<organism evidence="4 5">
    <name type="scientific">Bugula neritina</name>
    <name type="common">Brown bryozoan</name>
    <name type="synonym">Sertularia neritina</name>
    <dbReference type="NCBI Taxonomy" id="10212"/>
    <lineage>
        <taxon>Eukaryota</taxon>
        <taxon>Metazoa</taxon>
        <taxon>Spiralia</taxon>
        <taxon>Lophotrochozoa</taxon>
        <taxon>Bryozoa</taxon>
        <taxon>Gymnolaemata</taxon>
        <taxon>Cheilostomatida</taxon>
        <taxon>Flustrina</taxon>
        <taxon>Buguloidea</taxon>
        <taxon>Bugulidae</taxon>
        <taxon>Bugula</taxon>
    </lineage>
</organism>
<dbReference type="PRINTS" id="PR00449">
    <property type="entry name" value="RASTRNSFRMNG"/>
</dbReference>
<dbReference type="GO" id="GO:0008333">
    <property type="term" value="P:endosome to lysosome transport"/>
    <property type="evidence" value="ECO:0007669"/>
    <property type="project" value="TreeGrafter"/>
</dbReference>
<dbReference type="SUPFAM" id="SSF52540">
    <property type="entry name" value="P-loop containing nucleoside triphosphate hydrolases"/>
    <property type="match status" value="1"/>
</dbReference>
<dbReference type="AlphaFoldDB" id="A0A7J7K1V7"/>
<name>A0A7J7K1V7_BUGNE</name>
<keyword evidence="2" id="KW-0547">Nucleotide-binding</keyword>
<dbReference type="InterPro" id="IPR027417">
    <property type="entry name" value="P-loop_NTPase"/>
</dbReference>
<dbReference type="GO" id="GO:0045335">
    <property type="term" value="C:phagocytic vesicle"/>
    <property type="evidence" value="ECO:0007669"/>
    <property type="project" value="TreeGrafter"/>
</dbReference>
<gene>
    <name evidence="4" type="ORF">EB796_009743</name>
</gene>
<dbReference type="PROSITE" id="PS51419">
    <property type="entry name" value="RAB"/>
    <property type="match status" value="1"/>
</dbReference>
<dbReference type="Pfam" id="PF00071">
    <property type="entry name" value="Ras"/>
    <property type="match status" value="1"/>
</dbReference>
<protein>
    <submittedName>
        <fullName evidence="4">RAB32</fullName>
    </submittedName>
</protein>
<sequence>MDFDSEEDSGHKILIIGPRLAGKTTFITRYVHGHYNVRAAYRETIGVDFALKHIDMEDGRHITLQLWDIAGKYFFLYHLISRELMHILDLIDCI</sequence>
<dbReference type="Proteomes" id="UP000593567">
    <property type="component" value="Unassembled WGS sequence"/>
</dbReference>
<dbReference type="EMBL" id="VXIV02001553">
    <property type="protein sequence ID" value="KAF6031951.1"/>
    <property type="molecule type" value="Genomic_DNA"/>
</dbReference>
<dbReference type="GO" id="GO:0090385">
    <property type="term" value="P:phagosome-lysosome fusion"/>
    <property type="evidence" value="ECO:0007669"/>
    <property type="project" value="TreeGrafter"/>
</dbReference>
<evidence type="ECO:0000313" key="5">
    <source>
        <dbReference type="Proteomes" id="UP000593567"/>
    </source>
</evidence>
<evidence type="ECO:0000313" key="4">
    <source>
        <dbReference type="EMBL" id="KAF6031951.1"/>
    </source>
</evidence>
<evidence type="ECO:0000256" key="2">
    <source>
        <dbReference type="ARBA" id="ARBA00022741"/>
    </source>
</evidence>
<reference evidence="4" key="1">
    <citation type="submission" date="2020-06" db="EMBL/GenBank/DDBJ databases">
        <title>Draft genome of Bugula neritina, a colonial animal packing powerful symbionts and potential medicines.</title>
        <authorList>
            <person name="Rayko M."/>
        </authorList>
    </citation>
    <scope>NUCLEOTIDE SEQUENCE [LARGE SCALE GENOMIC DNA]</scope>
    <source>
        <strain evidence="4">Kwan_BN1</strain>
    </source>
</reference>
<keyword evidence="3" id="KW-0342">GTP-binding</keyword>
<dbReference type="PANTHER" id="PTHR47981:SF20">
    <property type="entry name" value="RAS-RELATED PROTEIN RAB-7A"/>
    <property type="match status" value="1"/>
</dbReference>
<dbReference type="GO" id="GO:0005764">
    <property type="term" value="C:lysosome"/>
    <property type="evidence" value="ECO:0007669"/>
    <property type="project" value="TreeGrafter"/>
</dbReference>
<dbReference type="GO" id="GO:0005770">
    <property type="term" value="C:late endosome"/>
    <property type="evidence" value="ECO:0007669"/>
    <property type="project" value="TreeGrafter"/>
</dbReference>
<dbReference type="Gene3D" id="3.40.50.300">
    <property type="entry name" value="P-loop containing nucleotide triphosphate hydrolases"/>
    <property type="match status" value="1"/>
</dbReference>
<dbReference type="GO" id="GO:0005525">
    <property type="term" value="F:GTP binding"/>
    <property type="evidence" value="ECO:0007669"/>
    <property type="project" value="UniProtKB-KW"/>
</dbReference>